<evidence type="ECO:0000313" key="4">
    <source>
        <dbReference type="Proteomes" id="UP001501009"/>
    </source>
</evidence>
<evidence type="ECO:0000313" key="3">
    <source>
        <dbReference type="EMBL" id="GAA3815907.1"/>
    </source>
</evidence>
<dbReference type="Proteomes" id="UP001501009">
    <property type="component" value="Unassembled WGS sequence"/>
</dbReference>
<feature type="compositionally biased region" description="Low complexity" evidence="1">
    <location>
        <begin position="136"/>
        <end position="149"/>
    </location>
</feature>
<name>A0ABP7IDU0_9ACTN</name>
<feature type="transmembrane region" description="Helical" evidence="2">
    <location>
        <begin position="94"/>
        <end position="115"/>
    </location>
</feature>
<keyword evidence="4" id="KW-1185">Reference proteome</keyword>
<feature type="compositionally biased region" description="Gly residues" evidence="1">
    <location>
        <begin position="235"/>
        <end position="246"/>
    </location>
</feature>
<gene>
    <name evidence="3" type="ORF">GCM10022403_056770</name>
</gene>
<feature type="region of interest" description="Disordered" evidence="1">
    <location>
        <begin position="118"/>
        <end position="163"/>
    </location>
</feature>
<accession>A0ABP7IDU0</accession>
<keyword evidence="2" id="KW-0472">Membrane</keyword>
<dbReference type="EMBL" id="BAABDE010000022">
    <property type="protein sequence ID" value="GAA3815907.1"/>
    <property type="molecule type" value="Genomic_DNA"/>
</dbReference>
<feature type="compositionally biased region" description="Basic and acidic residues" evidence="1">
    <location>
        <begin position="74"/>
        <end position="83"/>
    </location>
</feature>
<sequence>MGERQSHGSPRGRRRVHPDGSVAGAEVGSAGPVLELLLAAAMREDALDAEGERRAVAAFRAARDAGVHGARTRRRDDWRPREQRRTRRSLKATLTMALASLTLGGVAVAAIGAVGSSHDGHKNGQAHPSAGASDKAAGPSASGTSGASGTRERPDTAKDTEAHCRAYDNVKGRGKAMDATAWQRLIAAAGGEKNVAAYCAQQLAQATATGNPGNGDKAAGKAGKTENPSNSGNSNGSGGSAGGSGNGQKADKATGKSN</sequence>
<evidence type="ECO:0000256" key="1">
    <source>
        <dbReference type="SAM" id="MobiDB-lite"/>
    </source>
</evidence>
<evidence type="ECO:0000256" key="2">
    <source>
        <dbReference type="SAM" id="Phobius"/>
    </source>
</evidence>
<dbReference type="RefSeq" id="WP_275775281.1">
    <property type="nucleotide sequence ID" value="NZ_BAABDE010000022.1"/>
</dbReference>
<feature type="region of interest" description="Disordered" evidence="1">
    <location>
        <begin position="1"/>
        <end position="26"/>
    </location>
</feature>
<feature type="region of interest" description="Disordered" evidence="1">
    <location>
        <begin position="206"/>
        <end position="258"/>
    </location>
</feature>
<proteinExistence type="predicted"/>
<keyword evidence="2" id="KW-1133">Transmembrane helix</keyword>
<feature type="compositionally biased region" description="Basic and acidic residues" evidence="1">
    <location>
        <begin position="249"/>
        <end position="258"/>
    </location>
</feature>
<keyword evidence="2" id="KW-0812">Transmembrane</keyword>
<protein>
    <submittedName>
        <fullName evidence="3">Uncharacterized protein</fullName>
    </submittedName>
</protein>
<feature type="region of interest" description="Disordered" evidence="1">
    <location>
        <begin position="63"/>
        <end position="90"/>
    </location>
</feature>
<comment type="caution">
    <text evidence="3">The sequence shown here is derived from an EMBL/GenBank/DDBJ whole genome shotgun (WGS) entry which is preliminary data.</text>
</comment>
<feature type="compositionally biased region" description="Basic and acidic residues" evidence="1">
    <location>
        <begin position="150"/>
        <end position="163"/>
    </location>
</feature>
<reference evidence="4" key="1">
    <citation type="journal article" date="2019" name="Int. J. Syst. Evol. Microbiol.">
        <title>The Global Catalogue of Microorganisms (GCM) 10K type strain sequencing project: providing services to taxonomists for standard genome sequencing and annotation.</title>
        <authorList>
            <consortium name="The Broad Institute Genomics Platform"/>
            <consortium name="The Broad Institute Genome Sequencing Center for Infectious Disease"/>
            <person name="Wu L."/>
            <person name="Ma J."/>
        </authorList>
    </citation>
    <scope>NUCLEOTIDE SEQUENCE [LARGE SCALE GENOMIC DNA]</scope>
    <source>
        <strain evidence="4">JCM 17138</strain>
    </source>
</reference>
<organism evidence="3 4">
    <name type="scientific">Streptomyces coacervatus</name>
    <dbReference type="NCBI Taxonomy" id="647381"/>
    <lineage>
        <taxon>Bacteria</taxon>
        <taxon>Bacillati</taxon>
        <taxon>Actinomycetota</taxon>
        <taxon>Actinomycetes</taxon>
        <taxon>Kitasatosporales</taxon>
        <taxon>Streptomycetaceae</taxon>
        <taxon>Streptomyces</taxon>
    </lineage>
</organism>